<feature type="region of interest" description="Disordered" evidence="1">
    <location>
        <begin position="1"/>
        <end position="42"/>
    </location>
</feature>
<sequence>RPGQKPENHVTPQQSWLAAAQRLGSGQAGVEPAAKRGARRGSGCSAGWCAGAELPRFSSSCFGRGRSLSASALSEGDAANAGETAARQSAGGEEQIRHSELELLRLRRCLDSARQEFAELLGDFPSPSCLLSFLTRRLEQADPLDPWLSRLLLNEFRIAQQQHNDPIFLHILVVLVLESNTAELLRLY</sequence>
<name>A0A1I8FD91_9PLAT</name>
<dbReference type="WBParaSite" id="maker-unitig_30121-snap-gene-0.1-mRNA-1">
    <property type="protein sequence ID" value="maker-unitig_30121-snap-gene-0.1-mRNA-1"/>
    <property type="gene ID" value="maker-unitig_30121-snap-gene-0.1"/>
</dbReference>
<accession>A0A1I8FD91</accession>
<evidence type="ECO:0000313" key="3">
    <source>
        <dbReference type="WBParaSite" id="maker-unitig_30121-snap-gene-0.1-mRNA-1"/>
    </source>
</evidence>
<protein>
    <submittedName>
        <fullName evidence="3">ARHGB</fullName>
    </submittedName>
</protein>
<reference evidence="3" key="1">
    <citation type="submission" date="2016-11" db="UniProtKB">
        <authorList>
            <consortium name="WormBaseParasite"/>
        </authorList>
    </citation>
    <scope>IDENTIFICATION</scope>
</reference>
<evidence type="ECO:0000256" key="1">
    <source>
        <dbReference type="SAM" id="MobiDB-lite"/>
    </source>
</evidence>
<organism evidence="2 3">
    <name type="scientific">Macrostomum lignano</name>
    <dbReference type="NCBI Taxonomy" id="282301"/>
    <lineage>
        <taxon>Eukaryota</taxon>
        <taxon>Metazoa</taxon>
        <taxon>Spiralia</taxon>
        <taxon>Lophotrochozoa</taxon>
        <taxon>Platyhelminthes</taxon>
        <taxon>Rhabditophora</taxon>
        <taxon>Macrostomorpha</taxon>
        <taxon>Macrostomida</taxon>
        <taxon>Macrostomidae</taxon>
        <taxon>Macrostomum</taxon>
    </lineage>
</organism>
<evidence type="ECO:0000313" key="2">
    <source>
        <dbReference type="Proteomes" id="UP000095280"/>
    </source>
</evidence>
<dbReference type="AlphaFoldDB" id="A0A1I8FD91"/>
<dbReference type="Proteomes" id="UP000095280">
    <property type="component" value="Unplaced"/>
</dbReference>
<keyword evidence="2" id="KW-1185">Reference proteome</keyword>
<proteinExistence type="predicted"/>
<feature type="region of interest" description="Disordered" evidence="1">
    <location>
        <begin position="73"/>
        <end position="94"/>
    </location>
</feature>